<dbReference type="eggNOG" id="KOG4210">
    <property type="taxonomic scope" value="Eukaryota"/>
</dbReference>
<reference evidence="3" key="1">
    <citation type="journal article" date="2012" name="Nat. Biotechnol.">
        <title>Reference genome sequence of the model plant Setaria.</title>
        <authorList>
            <person name="Bennetzen J.L."/>
            <person name="Schmutz J."/>
            <person name="Wang H."/>
            <person name="Percifield R."/>
            <person name="Hawkins J."/>
            <person name="Pontaroli A.C."/>
            <person name="Estep M."/>
            <person name="Feng L."/>
            <person name="Vaughn J.N."/>
            <person name="Grimwood J."/>
            <person name="Jenkins J."/>
            <person name="Barry K."/>
            <person name="Lindquist E."/>
            <person name="Hellsten U."/>
            <person name="Deshpande S."/>
            <person name="Wang X."/>
            <person name="Wu X."/>
            <person name="Mitros T."/>
            <person name="Triplett J."/>
            <person name="Yang X."/>
            <person name="Ye C.Y."/>
            <person name="Mauro-Herrera M."/>
            <person name="Wang L."/>
            <person name="Li P."/>
            <person name="Sharma M."/>
            <person name="Sharma R."/>
            <person name="Ronald P.C."/>
            <person name="Panaud O."/>
            <person name="Kellogg E.A."/>
            <person name="Brutnell T.P."/>
            <person name="Doust A.N."/>
            <person name="Tuskan G.A."/>
            <person name="Rokhsar D."/>
            <person name="Devos K.M."/>
        </authorList>
    </citation>
    <scope>NUCLEOTIDE SEQUENCE [LARGE SCALE GENOMIC DNA]</scope>
    <source>
        <strain evidence="3">cv. Yugu1</strain>
    </source>
</reference>
<feature type="compositionally biased region" description="Low complexity" evidence="1">
    <location>
        <begin position="136"/>
        <end position="163"/>
    </location>
</feature>
<evidence type="ECO:0000313" key="2">
    <source>
        <dbReference type="EnsemblPlants" id="KQL25156"/>
    </source>
</evidence>
<organism evidence="2 3">
    <name type="scientific">Setaria italica</name>
    <name type="common">Foxtail millet</name>
    <name type="synonym">Panicum italicum</name>
    <dbReference type="NCBI Taxonomy" id="4555"/>
    <lineage>
        <taxon>Eukaryota</taxon>
        <taxon>Viridiplantae</taxon>
        <taxon>Streptophyta</taxon>
        <taxon>Embryophyta</taxon>
        <taxon>Tracheophyta</taxon>
        <taxon>Spermatophyta</taxon>
        <taxon>Magnoliopsida</taxon>
        <taxon>Liliopsida</taxon>
        <taxon>Poales</taxon>
        <taxon>Poaceae</taxon>
        <taxon>PACMAD clade</taxon>
        <taxon>Panicoideae</taxon>
        <taxon>Panicodae</taxon>
        <taxon>Paniceae</taxon>
        <taxon>Cenchrinae</taxon>
        <taxon>Setaria</taxon>
    </lineage>
</organism>
<feature type="region of interest" description="Disordered" evidence="1">
    <location>
        <begin position="1"/>
        <end position="203"/>
    </location>
</feature>
<dbReference type="HOGENOM" id="CLU_066544_0_0_1"/>
<dbReference type="EMBL" id="AGNK02001183">
    <property type="status" value="NOT_ANNOTATED_CDS"/>
    <property type="molecule type" value="Genomic_DNA"/>
</dbReference>
<protein>
    <submittedName>
        <fullName evidence="2">Uncharacterized protein</fullName>
    </submittedName>
</protein>
<feature type="compositionally biased region" description="Low complexity" evidence="1">
    <location>
        <begin position="188"/>
        <end position="198"/>
    </location>
</feature>
<feature type="compositionally biased region" description="Basic residues" evidence="1">
    <location>
        <begin position="126"/>
        <end position="135"/>
    </location>
</feature>
<evidence type="ECO:0000313" key="3">
    <source>
        <dbReference type="Proteomes" id="UP000004995"/>
    </source>
</evidence>
<feature type="compositionally biased region" description="Pro residues" evidence="1">
    <location>
        <begin position="164"/>
        <end position="178"/>
    </location>
</feature>
<sequence>MSTAVAEVRPAYGFPGSGKRSAGEQAAVLAAGKRRSDGFFIEEDEAEEEVLTETSSLGAPSPSGSSIGENSSSEAGGEDGEEEEVESKLKEGDALGCLDALEDSLPIKASPASTPASPSPSPASPRPRRRWRRPRSWPSRRTPSTSAAASWPTGLGEPPAARSPRPPTSPRSWPPTTPSPRGTRAKRTTPTTTRRNATSCRTAARTSGVRRHCHCLRRGSSVLACRGGMALGASDPLGPSHCPICKIAGLMVVISSCKFAPHFGPSFGQ</sequence>
<evidence type="ECO:0000256" key="1">
    <source>
        <dbReference type="SAM" id="MobiDB-lite"/>
    </source>
</evidence>
<dbReference type="Gramene" id="KQL25156">
    <property type="protein sequence ID" value="KQL25156"/>
    <property type="gene ID" value="SETIT_030806mg"/>
</dbReference>
<dbReference type="STRING" id="4555.K3ZW25"/>
<reference evidence="2" key="2">
    <citation type="submission" date="2018-08" db="UniProtKB">
        <authorList>
            <consortium name="EnsemblPlants"/>
        </authorList>
    </citation>
    <scope>IDENTIFICATION</scope>
    <source>
        <strain evidence="2">Yugu1</strain>
    </source>
</reference>
<dbReference type="Proteomes" id="UP000004995">
    <property type="component" value="Unassembled WGS sequence"/>
</dbReference>
<feature type="compositionally biased region" description="Low complexity" evidence="1">
    <location>
        <begin position="52"/>
        <end position="75"/>
    </location>
</feature>
<dbReference type="EnsemblPlants" id="KQL25156">
    <property type="protein sequence ID" value="KQL25156"/>
    <property type="gene ID" value="SETIT_030806mg"/>
</dbReference>
<dbReference type="AlphaFoldDB" id="K3ZW25"/>
<feature type="compositionally biased region" description="Acidic residues" evidence="1">
    <location>
        <begin position="76"/>
        <end position="85"/>
    </location>
</feature>
<dbReference type="InParanoid" id="K3ZW25"/>
<feature type="compositionally biased region" description="Acidic residues" evidence="1">
    <location>
        <begin position="40"/>
        <end position="51"/>
    </location>
</feature>
<proteinExistence type="predicted"/>
<accession>K3ZW25</accession>
<keyword evidence="3" id="KW-1185">Reference proteome</keyword>
<name>K3ZW25_SETIT</name>